<comment type="caution">
    <text evidence="3">The sequence shown here is derived from an EMBL/GenBank/DDBJ whole genome shotgun (WGS) entry which is preliminary data.</text>
</comment>
<keyword evidence="2" id="KW-1133">Transmembrane helix</keyword>
<reference evidence="3 4" key="1">
    <citation type="journal article" date="2016" name="Nat. Commun.">
        <title>Thousands of microbial genomes shed light on interconnected biogeochemical processes in an aquifer system.</title>
        <authorList>
            <person name="Anantharaman K."/>
            <person name="Brown C.T."/>
            <person name="Hug L.A."/>
            <person name="Sharon I."/>
            <person name="Castelle C.J."/>
            <person name="Probst A.J."/>
            <person name="Thomas B.C."/>
            <person name="Singh A."/>
            <person name="Wilkins M.J."/>
            <person name="Karaoz U."/>
            <person name="Brodie E.L."/>
            <person name="Williams K.H."/>
            <person name="Hubbard S.S."/>
            <person name="Banfield J.F."/>
        </authorList>
    </citation>
    <scope>NUCLEOTIDE SEQUENCE [LARGE SCALE GENOMIC DNA]</scope>
</reference>
<feature type="transmembrane region" description="Helical" evidence="2">
    <location>
        <begin position="12"/>
        <end position="32"/>
    </location>
</feature>
<evidence type="ECO:0000313" key="4">
    <source>
        <dbReference type="Proteomes" id="UP000178040"/>
    </source>
</evidence>
<dbReference type="Proteomes" id="UP000178040">
    <property type="component" value="Unassembled WGS sequence"/>
</dbReference>
<protein>
    <submittedName>
        <fullName evidence="3">Uncharacterized protein</fullName>
    </submittedName>
</protein>
<feature type="compositionally biased region" description="Low complexity" evidence="1">
    <location>
        <begin position="75"/>
        <end position="85"/>
    </location>
</feature>
<accession>A0A1F7INV7</accession>
<evidence type="ECO:0000256" key="1">
    <source>
        <dbReference type="SAM" id="MobiDB-lite"/>
    </source>
</evidence>
<evidence type="ECO:0000313" key="3">
    <source>
        <dbReference type="EMBL" id="OGK45045.1"/>
    </source>
</evidence>
<dbReference type="EMBL" id="MGAI01000017">
    <property type="protein sequence ID" value="OGK45045.1"/>
    <property type="molecule type" value="Genomic_DNA"/>
</dbReference>
<keyword evidence="2" id="KW-0812">Transmembrane</keyword>
<feature type="compositionally biased region" description="Polar residues" evidence="1">
    <location>
        <begin position="65"/>
        <end position="74"/>
    </location>
</feature>
<dbReference type="AlphaFoldDB" id="A0A1F7INV7"/>
<evidence type="ECO:0000256" key="2">
    <source>
        <dbReference type="SAM" id="Phobius"/>
    </source>
</evidence>
<name>A0A1F7INV7_9BACT</name>
<organism evidence="3 4">
    <name type="scientific">Candidatus Roizmanbacteria bacterium RIFCSPLOWO2_01_FULL_37_16</name>
    <dbReference type="NCBI Taxonomy" id="1802058"/>
    <lineage>
        <taxon>Bacteria</taxon>
        <taxon>Candidatus Roizmaniibacteriota</taxon>
    </lineage>
</organism>
<feature type="transmembrane region" description="Helical" evidence="2">
    <location>
        <begin position="88"/>
        <end position="106"/>
    </location>
</feature>
<proteinExistence type="predicted"/>
<gene>
    <name evidence="3" type="ORF">A3B40_01365</name>
</gene>
<feature type="region of interest" description="Disordered" evidence="1">
    <location>
        <begin position="65"/>
        <end position="85"/>
    </location>
</feature>
<sequence length="113" mass="12287">MGVDNFNRIVSFVLGLIVVVVFLAAVTGRLNLRNRLKNLGSQTKTSPTPVVKVTSFPTPKQLTNLSQEKTNSNSPTAKTPTTIPATGLPSFLLPLVFSTFSLGIYLRKKAERN</sequence>
<keyword evidence="2" id="KW-0472">Membrane</keyword>